<dbReference type="AlphaFoldDB" id="A0A369J9P7"/>
<reference evidence="1" key="1">
    <citation type="submission" date="2018-04" db="EMBL/GenBank/DDBJ databases">
        <title>Whole genome sequencing of Hypsizygus marmoreus.</title>
        <authorList>
            <person name="Choi I.-G."/>
            <person name="Min B."/>
            <person name="Kim J.-G."/>
            <person name="Kim S."/>
            <person name="Oh Y.-L."/>
            <person name="Kong W.-S."/>
            <person name="Park H."/>
            <person name="Jeong J."/>
            <person name="Song E.-S."/>
        </authorList>
    </citation>
    <scope>NUCLEOTIDE SEQUENCE [LARGE SCALE GENOMIC DNA]</scope>
    <source>
        <strain evidence="1">51987-8</strain>
    </source>
</reference>
<evidence type="ECO:0000313" key="2">
    <source>
        <dbReference type="Proteomes" id="UP000076154"/>
    </source>
</evidence>
<accession>A0A369J9P7</accession>
<dbReference type="Proteomes" id="UP000076154">
    <property type="component" value="Unassembled WGS sequence"/>
</dbReference>
<protein>
    <submittedName>
        <fullName evidence="1">Uncharacterized protein</fullName>
    </submittedName>
</protein>
<dbReference type="EMBL" id="LUEZ02000113">
    <property type="protein sequence ID" value="RDB17347.1"/>
    <property type="molecule type" value="Genomic_DNA"/>
</dbReference>
<organism evidence="1 2">
    <name type="scientific">Hypsizygus marmoreus</name>
    <name type="common">White beech mushroom</name>
    <name type="synonym">Agaricus marmoreus</name>
    <dbReference type="NCBI Taxonomy" id="39966"/>
    <lineage>
        <taxon>Eukaryota</taxon>
        <taxon>Fungi</taxon>
        <taxon>Dikarya</taxon>
        <taxon>Basidiomycota</taxon>
        <taxon>Agaricomycotina</taxon>
        <taxon>Agaricomycetes</taxon>
        <taxon>Agaricomycetidae</taxon>
        <taxon>Agaricales</taxon>
        <taxon>Tricholomatineae</taxon>
        <taxon>Lyophyllaceae</taxon>
        <taxon>Hypsizygus</taxon>
    </lineage>
</organism>
<dbReference type="InParanoid" id="A0A369J9P7"/>
<sequence length="133" mass="15576">MLSRQVGDDALLPIFGVTSRPELVFRCLFLLQSQVTGWARNLRALSQRSTFNLQTALNQNWLSTCLPPFRINAAFHIHPKEQLGGEVVKLPLDEQSSRRDTFPIIWMRRIVEYWMMEKQDPRLPGFHLAIWRD</sequence>
<name>A0A369J9P7_HYPMA</name>
<keyword evidence="2" id="KW-1185">Reference proteome</keyword>
<proteinExistence type="predicted"/>
<comment type="caution">
    <text evidence="1">The sequence shown here is derived from an EMBL/GenBank/DDBJ whole genome shotgun (WGS) entry which is preliminary data.</text>
</comment>
<gene>
    <name evidence="1" type="ORF">Hypma_001994</name>
</gene>
<evidence type="ECO:0000313" key="1">
    <source>
        <dbReference type="EMBL" id="RDB17347.1"/>
    </source>
</evidence>